<gene>
    <name evidence="1" type="ordered locus">RAM_18200</name>
</gene>
<sequence length="49" mass="5017">MSGGEPGGFMSGRVLEQGVKRLRTVPISESVNDSIAARRLTAGGAPSCL</sequence>
<dbReference type="KEGG" id="amn:RAM_18200"/>
<organism evidence="1 2">
    <name type="scientific">Amycolatopsis mediterranei (strain S699)</name>
    <name type="common">Nocardia mediterranei</name>
    <dbReference type="NCBI Taxonomy" id="713604"/>
    <lineage>
        <taxon>Bacteria</taxon>
        <taxon>Bacillati</taxon>
        <taxon>Actinomycetota</taxon>
        <taxon>Actinomycetes</taxon>
        <taxon>Pseudonocardiales</taxon>
        <taxon>Pseudonocardiaceae</taxon>
        <taxon>Amycolatopsis</taxon>
    </lineage>
</organism>
<dbReference type="EMBL" id="CP002896">
    <property type="protein sequence ID" value="AEK42126.1"/>
    <property type="molecule type" value="Genomic_DNA"/>
</dbReference>
<evidence type="ECO:0000313" key="2">
    <source>
        <dbReference type="Proteomes" id="UP000006138"/>
    </source>
</evidence>
<proteinExistence type="predicted"/>
<reference evidence="1 2" key="1">
    <citation type="journal article" date="2011" name="J. Bacteriol.">
        <title>Whole genome sequence of the rifamycin B-producing strain Amycolatopsis mediterranei S699.</title>
        <authorList>
            <person name="Verma M."/>
            <person name="Kaur J."/>
            <person name="Kumar M."/>
            <person name="Kumari K."/>
            <person name="Saxena A."/>
            <person name="Anand S."/>
            <person name="Nigam A."/>
            <person name="Ravi V."/>
            <person name="Raghuvanshi S."/>
            <person name="Khurana P."/>
            <person name="Tyagi A.K."/>
            <person name="Khurana J.P."/>
            <person name="Lal R."/>
        </authorList>
    </citation>
    <scope>NUCLEOTIDE SEQUENCE [LARGE SCALE GENOMIC DNA]</scope>
    <source>
        <strain evidence="1 2">S699</strain>
    </source>
</reference>
<keyword evidence="2" id="KW-1185">Reference proteome</keyword>
<evidence type="ECO:0000313" key="1">
    <source>
        <dbReference type="EMBL" id="AEK42126.1"/>
    </source>
</evidence>
<protein>
    <submittedName>
        <fullName evidence="1">Uncharacterized protein</fullName>
    </submittedName>
</protein>
<dbReference type="AlphaFoldDB" id="A0A9R0NWU5"/>
<dbReference type="Proteomes" id="UP000006138">
    <property type="component" value="Chromosome"/>
</dbReference>
<accession>A0A9R0NWU5</accession>
<name>A0A9R0NWU5_AMYMS</name>